<proteinExistence type="predicted"/>
<protein>
    <submittedName>
        <fullName evidence="2">Unnamed protein product</fullName>
    </submittedName>
</protein>
<dbReference type="PANTHER" id="PTHR33129">
    <property type="entry name" value="PROTEIN KINASE DOMAIN-CONTAINING PROTEIN-RELATED"/>
    <property type="match status" value="1"/>
</dbReference>
<evidence type="ECO:0000313" key="2">
    <source>
        <dbReference type="EMBL" id="GMF56760.1"/>
    </source>
</evidence>
<dbReference type="AlphaFoldDB" id="A0A9W6Y5U8"/>
<dbReference type="PANTHER" id="PTHR33129:SF1">
    <property type="entry name" value="ATP-BINDING PROTEIN"/>
    <property type="match status" value="1"/>
</dbReference>
<accession>A0A9W6Y5U8</accession>
<sequence length="286" mass="32700">MSDTSEFELASSPDSSSEEEGTTLPGSTIWIIDFKHMEPISVDIEALARMINYTNATGGTVMQYWHHILFGYVVLLQLARAGTAVVNESGKHKQRYLFTDEVEPAGSQNDFVQILEDPKAYCIINAVEPEYFPAKTSLLASPRHCMWYKFKKTNRRSCCMPIWSMLEFRKCRKLFYSDILIPVNVVQGCLHRWGGVVRFVLRFAQVGGQQQTLLEKAIDIVDLYWLMPACCRLHLNDDQVSDIMLHFHADERYMELRFCIATGSASYLQASARTEYAYLLVSYLSS</sequence>
<dbReference type="OrthoDB" id="104224at2759"/>
<gene>
    <name evidence="2" type="ORF">Pfra01_002412400</name>
</gene>
<comment type="caution">
    <text evidence="2">The sequence shown here is derived from an EMBL/GenBank/DDBJ whole genome shotgun (WGS) entry which is preliminary data.</text>
</comment>
<feature type="region of interest" description="Disordered" evidence="1">
    <location>
        <begin position="1"/>
        <end position="23"/>
    </location>
</feature>
<evidence type="ECO:0000256" key="1">
    <source>
        <dbReference type="SAM" id="MobiDB-lite"/>
    </source>
</evidence>
<reference evidence="2" key="1">
    <citation type="submission" date="2023-04" db="EMBL/GenBank/DDBJ databases">
        <title>Phytophthora fragariaefolia NBRC 109709.</title>
        <authorList>
            <person name="Ichikawa N."/>
            <person name="Sato H."/>
            <person name="Tonouchi N."/>
        </authorList>
    </citation>
    <scope>NUCLEOTIDE SEQUENCE</scope>
    <source>
        <strain evidence="2">NBRC 109709</strain>
    </source>
</reference>
<keyword evidence="3" id="KW-1185">Reference proteome</keyword>
<evidence type="ECO:0000313" key="3">
    <source>
        <dbReference type="Proteomes" id="UP001165121"/>
    </source>
</evidence>
<dbReference type="InterPro" id="IPR052980">
    <property type="entry name" value="Crinkler_effector"/>
</dbReference>
<name>A0A9W6Y5U8_9STRA</name>
<organism evidence="2 3">
    <name type="scientific">Phytophthora fragariaefolia</name>
    <dbReference type="NCBI Taxonomy" id="1490495"/>
    <lineage>
        <taxon>Eukaryota</taxon>
        <taxon>Sar</taxon>
        <taxon>Stramenopiles</taxon>
        <taxon>Oomycota</taxon>
        <taxon>Peronosporomycetes</taxon>
        <taxon>Peronosporales</taxon>
        <taxon>Peronosporaceae</taxon>
        <taxon>Phytophthora</taxon>
    </lineage>
</organism>
<dbReference type="EMBL" id="BSXT01004110">
    <property type="protein sequence ID" value="GMF56760.1"/>
    <property type="molecule type" value="Genomic_DNA"/>
</dbReference>
<dbReference type="Proteomes" id="UP001165121">
    <property type="component" value="Unassembled WGS sequence"/>
</dbReference>